<evidence type="ECO:0000256" key="22">
    <source>
        <dbReference type="ARBA" id="ARBA00032743"/>
    </source>
</evidence>
<dbReference type="GO" id="GO:0004605">
    <property type="term" value="F:phosphatidate cytidylyltransferase activity"/>
    <property type="evidence" value="ECO:0007669"/>
    <property type="project" value="UniProtKB-EC"/>
</dbReference>
<evidence type="ECO:0000256" key="18">
    <source>
        <dbReference type="ARBA" id="ARBA00029893"/>
    </source>
</evidence>
<keyword evidence="13 24" id="KW-1133">Transmembrane helix</keyword>
<dbReference type="PANTHER" id="PTHR46382:SF1">
    <property type="entry name" value="PHOSPHATIDATE CYTIDYLYLTRANSFERASE"/>
    <property type="match status" value="1"/>
</dbReference>
<sequence>MADTGLGGTLARSRSDLATRAGAGAAMIAVALVALWLGGFAFWLLASVAALLMLAEWGGLMRCDTGRIRATLIVFAVPLLCACPLLVGPERGVVMLLGGAALVVAVASGSTRLGAGLLYAGLPAIGLIYLREQPQGIALTLWTLAIVWATDIGAYFSGRRFGGPRLAPIVSPNKTWSGLLGGMVAALLLGAGLAALFGLPGPLLFLGAPLAILAQMGDLFESWLKRRAGVKDSGRLLPGHGGALDRLDGVVPVAVLIAALRSAGLI</sequence>
<comment type="pathway">
    <text evidence="4">Lipid metabolism.</text>
</comment>
<evidence type="ECO:0000256" key="8">
    <source>
        <dbReference type="ARBA" id="ARBA00022475"/>
    </source>
</evidence>
<feature type="transmembrane region" description="Helical" evidence="24">
    <location>
        <begin position="176"/>
        <end position="197"/>
    </location>
</feature>
<gene>
    <name evidence="25" type="ORF">CLG96_09320</name>
</gene>
<evidence type="ECO:0000256" key="20">
    <source>
        <dbReference type="ARBA" id="ARBA00032253"/>
    </source>
</evidence>
<organism evidence="25 26">
    <name type="scientific">Sphingomonas oleivorans</name>
    <dbReference type="NCBI Taxonomy" id="1735121"/>
    <lineage>
        <taxon>Bacteria</taxon>
        <taxon>Pseudomonadati</taxon>
        <taxon>Pseudomonadota</taxon>
        <taxon>Alphaproteobacteria</taxon>
        <taxon>Sphingomonadales</taxon>
        <taxon>Sphingomonadaceae</taxon>
        <taxon>Sphingomonas</taxon>
    </lineage>
</organism>
<evidence type="ECO:0000256" key="19">
    <source>
        <dbReference type="ARBA" id="ARBA00031825"/>
    </source>
</evidence>
<evidence type="ECO:0000256" key="11">
    <source>
        <dbReference type="ARBA" id="ARBA00022692"/>
    </source>
</evidence>
<evidence type="ECO:0000256" key="6">
    <source>
        <dbReference type="ARBA" id="ARBA00012487"/>
    </source>
</evidence>
<evidence type="ECO:0000256" key="17">
    <source>
        <dbReference type="ARBA" id="ARBA00023264"/>
    </source>
</evidence>
<keyword evidence="14" id="KW-0443">Lipid metabolism</keyword>
<evidence type="ECO:0000256" key="5">
    <source>
        <dbReference type="ARBA" id="ARBA00010185"/>
    </source>
</evidence>
<feature type="transmembrane region" description="Helical" evidence="24">
    <location>
        <begin position="136"/>
        <end position="156"/>
    </location>
</feature>
<feature type="transmembrane region" description="Helical" evidence="24">
    <location>
        <begin position="25"/>
        <end position="55"/>
    </location>
</feature>
<evidence type="ECO:0000256" key="2">
    <source>
        <dbReference type="ARBA" id="ARBA00004651"/>
    </source>
</evidence>
<keyword evidence="26" id="KW-1185">Reference proteome</keyword>
<keyword evidence="9" id="KW-0444">Lipid biosynthesis</keyword>
<dbReference type="OrthoDB" id="9799199at2"/>
<comment type="similarity">
    <text evidence="5">Belongs to the CDS family.</text>
</comment>
<dbReference type="EC" id="2.7.7.41" evidence="6"/>
<dbReference type="PANTHER" id="PTHR46382">
    <property type="entry name" value="PHOSPHATIDATE CYTIDYLYLTRANSFERASE"/>
    <property type="match status" value="1"/>
</dbReference>
<dbReference type="GO" id="GO:0005886">
    <property type="term" value="C:plasma membrane"/>
    <property type="evidence" value="ECO:0007669"/>
    <property type="project" value="UniProtKB-SubCell"/>
</dbReference>
<dbReference type="Proteomes" id="UP000244162">
    <property type="component" value="Unassembled WGS sequence"/>
</dbReference>
<evidence type="ECO:0000256" key="23">
    <source>
        <dbReference type="ARBA" id="ARBA00033406"/>
    </source>
</evidence>
<feature type="transmembrane region" description="Helical" evidence="24">
    <location>
        <begin position="67"/>
        <end position="87"/>
    </location>
</feature>
<protein>
    <recommendedName>
        <fullName evidence="7">Phosphatidate cytidylyltransferase</fullName>
        <ecNumber evidence="6">2.7.7.41</ecNumber>
    </recommendedName>
    <alternativeName>
        <fullName evidence="20">CDP-DAG synthase</fullName>
    </alternativeName>
    <alternativeName>
        <fullName evidence="22">CDP-DG synthase</fullName>
    </alternativeName>
    <alternativeName>
        <fullName evidence="18">CDP-diacylglycerol synthase</fullName>
    </alternativeName>
    <alternativeName>
        <fullName evidence="21">CDP-diglyceride pyrophosphorylase</fullName>
    </alternativeName>
    <alternativeName>
        <fullName evidence="23">CDP-diglyceride synthase</fullName>
    </alternativeName>
    <alternativeName>
        <fullName evidence="19">CTP:phosphatidate cytidylyltransferase</fullName>
    </alternativeName>
</protein>
<proteinExistence type="inferred from homology"/>
<keyword evidence="10 25" id="KW-0808">Transferase</keyword>
<keyword evidence="17" id="KW-1208">Phospholipid metabolism</keyword>
<dbReference type="AlphaFoldDB" id="A0A2T5FYJ3"/>
<reference evidence="25 26" key="1">
    <citation type="submission" date="2017-09" db="EMBL/GenBank/DDBJ databases">
        <title>Sphingomonas panjinensis sp.nov., isolated from oil-contaminated soil.</title>
        <authorList>
            <person name="Wang L."/>
            <person name="Chen L."/>
        </authorList>
    </citation>
    <scope>NUCLEOTIDE SEQUENCE [LARGE SCALE GENOMIC DNA]</scope>
    <source>
        <strain evidence="25 26">FW-11</strain>
    </source>
</reference>
<evidence type="ECO:0000256" key="3">
    <source>
        <dbReference type="ARBA" id="ARBA00005119"/>
    </source>
</evidence>
<evidence type="ECO:0000256" key="12">
    <source>
        <dbReference type="ARBA" id="ARBA00022695"/>
    </source>
</evidence>
<feature type="transmembrane region" description="Helical" evidence="24">
    <location>
        <begin position="93"/>
        <end position="108"/>
    </location>
</feature>
<evidence type="ECO:0000256" key="24">
    <source>
        <dbReference type="SAM" id="Phobius"/>
    </source>
</evidence>
<comment type="caution">
    <text evidence="25">The sequence shown here is derived from an EMBL/GenBank/DDBJ whole genome shotgun (WGS) entry which is preliminary data.</text>
</comment>
<comment type="pathway">
    <text evidence="3">Phospholipid metabolism; CDP-diacylglycerol biosynthesis; CDP-diacylglycerol from sn-glycerol 3-phosphate: step 3/3.</text>
</comment>
<evidence type="ECO:0000256" key="9">
    <source>
        <dbReference type="ARBA" id="ARBA00022516"/>
    </source>
</evidence>
<evidence type="ECO:0000313" key="25">
    <source>
        <dbReference type="EMBL" id="PTQ11613.1"/>
    </source>
</evidence>
<keyword evidence="8" id="KW-1003">Cell membrane</keyword>
<evidence type="ECO:0000256" key="4">
    <source>
        <dbReference type="ARBA" id="ARBA00005189"/>
    </source>
</evidence>
<keyword evidence="15 24" id="KW-0472">Membrane</keyword>
<dbReference type="EMBL" id="NWBU01000007">
    <property type="protein sequence ID" value="PTQ11613.1"/>
    <property type="molecule type" value="Genomic_DNA"/>
</dbReference>
<evidence type="ECO:0000256" key="21">
    <source>
        <dbReference type="ARBA" id="ARBA00032396"/>
    </source>
</evidence>
<evidence type="ECO:0000256" key="7">
    <source>
        <dbReference type="ARBA" id="ARBA00019373"/>
    </source>
</evidence>
<keyword evidence="11 24" id="KW-0812">Transmembrane</keyword>
<evidence type="ECO:0000313" key="26">
    <source>
        <dbReference type="Proteomes" id="UP000244162"/>
    </source>
</evidence>
<accession>A0A2T5FYJ3</accession>
<evidence type="ECO:0000256" key="15">
    <source>
        <dbReference type="ARBA" id="ARBA00023136"/>
    </source>
</evidence>
<dbReference type="GO" id="GO:0016024">
    <property type="term" value="P:CDP-diacylglycerol biosynthetic process"/>
    <property type="evidence" value="ECO:0007669"/>
    <property type="project" value="TreeGrafter"/>
</dbReference>
<comment type="subcellular location">
    <subcellularLocation>
        <location evidence="2">Cell membrane</location>
        <topology evidence="2">Multi-pass membrane protein</topology>
    </subcellularLocation>
</comment>
<evidence type="ECO:0000256" key="1">
    <source>
        <dbReference type="ARBA" id="ARBA00001698"/>
    </source>
</evidence>
<evidence type="ECO:0000256" key="14">
    <source>
        <dbReference type="ARBA" id="ARBA00023098"/>
    </source>
</evidence>
<keyword evidence="12 25" id="KW-0548">Nucleotidyltransferase</keyword>
<evidence type="ECO:0000256" key="16">
    <source>
        <dbReference type="ARBA" id="ARBA00023209"/>
    </source>
</evidence>
<keyword evidence="16" id="KW-0594">Phospholipid biosynthesis</keyword>
<comment type="catalytic activity">
    <reaction evidence="1">
        <text>a 1,2-diacyl-sn-glycero-3-phosphate + CTP + H(+) = a CDP-1,2-diacyl-sn-glycerol + diphosphate</text>
        <dbReference type="Rhea" id="RHEA:16229"/>
        <dbReference type="ChEBI" id="CHEBI:15378"/>
        <dbReference type="ChEBI" id="CHEBI:33019"/>
        <dbReference type="ChEBI" id="CHEBI:37563"/>
        <dbReference type="ChEBI" id="CHEBI:58332"/>
        <dbReference type="ChEBI" id="CHEBI:58608"/>
        <dbReference type="EC" id="2.7.7.41"/>
    </reaction>
</comment>
<evidence type="ECO:0000256" key="10">
    <source>
        <dbReference type="ARBA" id="ARBA00022679"/>
    </source>
</evidence>
<evidence type="ECO:0000256" key="13">
    <source>
        <dbReference type="ARBA" id="ARBA00022989"/>
    </source>
</evidence>
<dbReference type="Pfam" id="PF01148">
    <property type="entry name" value="CTP_transf_1"/>
    <property type="match status" value="1"/>
</dbReference>
<name>A0A2T5FYJ3_9SPHN</name>